<dbReference type="EMBL" id="BOMN01000102">
    <property type="protein sequence ID" value="GIE24087.1"/>
    <property type="molecule type" value="Genomic_DNA"/>
</dbReference>
<comment type="caution">
    <text evidence="3">The sequence shown here is derived from an EMBL/GenBank/DDBJ whole genome shotgun (WGS) entry which is preliminary data.</text>
</comment>
<dbReference type="Proteomes" id="UP000603200">
    <property type="component" value="Unassembled WGS sequence"/>
</dbReference>
<evidence type="ECO:0000313" key="4">
    <source>
        <dbReference type="Proteomes" id="UP000603200"/>
    </source>
</evidence>
<sequence>MRRKIALIAALTTAAIAVTGTAAPTIPTAHQRHPTVTEAPAPPPPGDDIWIDAGEFDWRTPAPAGRPTP</sequence>
<accession>A0ABQ3ZZR6</accession>
<reference evidence="3 4" key="1">
    <citation type="submission" date="2021-01" db="EMBL/GenBank/DDBJ databases">
        <title>Whole genome shotgun sequence of Actinoplanes humidus NBRC 14915.</title>
        <authorList>
            <person name="Komaki H."/>
            <person name="Tamura T."/>
        </authorList>
    </citation>
    <scope>NUCLEOTIDE SEQUENCE [LARGE SCALE GENOMIC DNA]</scope>
    <source>
        <strain evidence="3 4">NBRC 14915</strain>
    </source>
</reference>
<feature type="chain" id="PRO_5047324785" evidence="2">
    <location>
        <begin position="23"/>
        <end position="69"/>
    </location>
</feature>
<feature type="signal peptide" evidence="2">
    <location>
        <begin position="1"/>
        <end position="22"/>
    </location>
</feature>
<dbReference type="RefSeq" id="WP_203841127.1">
    <property type="nucleotide sequence ID" value="NZ_BAAATV010000012.1"/>
</dbReference>
<gene>
    <name evidence="3" type="ORF">Ahu01nite_071890</name>
</gene>
<proteinExistence type="predicted"/>
<evidence type="ECO:0000256" key="1">
    <source>
        <dbReference type="SAM" id="MobiDB-lite"/>
    </source>
</evidence>
<keyword evidence="4" id="KW-1185">Reference proteome</keyword>
<keyword evidence="2" id="KW-0732">Signal</keyword>
<name>A0ABQ3ZZR6_9ACTN</name>
<protein>
    <submittedName>
        <fullName evidence="3">Uncharacterized protein</fullName>
    </submittedName>
</protein>
<feature type="region of interest" description="Disordered" evidence="1">
    <location>
        <begin position="26"/>
        <end position="52"/>
    </location>
</feature>
<evidence type="ECO:0000256" key="2">
    <source>
        <dbReference type="SAM" id="SignalP"/>
    </source>
</evidence>
<evidence type="ECO:0000313" key="3">
    <source>
        <dbReference type="EMBL" id="GIE24087.1"/>
    </source>
</evidence>
<organism evidence="3 4">
    <name type="scientific">Winogradskya humida</name>
    <dbReference type="NCBI Taxonomy" id="113566"/>
    <lineage>
        <taxon>Bacteria</taxon>
        <taxon>Bacillati</taxon>
        <taxon>Actinomycetota</taxon>
        <taxon>Actinomycetes</taxon>
        <taxon>Micromonosporales</taxon>
        <taxon>Micromonosporaceae</taxon>
        <taxon>Winogradskya</taxon>
    </lineage>
</organism>